<evidence type="ECO:0000256" key="8">
    <source>
        <dbReference type="ARBA" id="ARBA00022827"/>
    </source>
</evidence>
<evidence type="ECO:0000256" key="6">
    <source>
        <dbReference type="ARBA" id="ARBA00022723"/>
    </source>
</evidence>
<dbReference type="EMBL" id="DS268110">
    <property type="protein sequence ID" value="KMM68245.1"/>
    <property type="molecule type" value="Genomic_DNA"/>
</dbReference>
<dbReference type="GO" id="GO:0004368">
    <property type="term" value="F:glycerol-3-phosphate dehydrogenase (quinone) activity"/>
    <property type="evidence" value="ECO:0007669"/>
    <property type="project" value="UniProtKB-EC"/>
</dbReference>
<keyword evidence="10" id="KW-0809">Transit peptide</keyword>
<evidence type="ECO:0000259" key="14">
    <source>
        <dbReference type="Pfam" id="PF01266"/>
    </source>
</evidence>
<dbReference type="OrthoDB" id="264015at2759"/>
<dbReference type="SUPFAM" id="SSF54373">
    <property type="entry name" value="FAD-linked reductases, C-terminal domain"/>
    <property type="match status" value="1"/>
</dbReference>
<comment type="similarity">
    <text evidence="3">Belongs to the FAD-dependent glycerol-3-phosphate dehydrogenase family.</text>
</comment>
<dbReference type="Proteomes" id="UP000054567">
    <property type="component" value="Unassembled WGS sequence"/>
</dbReference>
<evidence type="ECO:0000256" key="5">
    <source>
        <dbReference type="ARBA" id="ARBA00022630"/>
    </source>
</evidence>
<keyword evidence="5" id="KW-0285">Flavoprotein</keyword>
<dbReference type="GO" id="GO:0006072">
    <property type="term" value="P:glycerol-3-phosphate metabolic process"/>
    <property type="evidence" value="ECO:0007669"/>
    <property type="project" value="InterPro"/>
</dbReference>
<dbReference type="SUPFAM" id="SSF51905">
    <property type="entry name" value="FAD/NAD(P)-binding domain"/>
    <property type="match status" value="1"/>
</dbReference>
<evidence type="ECO:0000256" key="12">
    <source>
        <dbReference type="ARBA" id="ARBA00023128"/>
    </source>
</evidence>
<accession>A0A0J6FFZ2</accession>
<keyword evidence="7" id="KW-0677">Repeat</keyword>
<dbReference type="Gene3D" id="3.30.9.10">
    <property type="entry name" value="D-Amino Acid Oxidase, subunit A, domain 2"/>
    <property type="match status" value="1"/>
</dbReference>
<evidence type="ECO:0000256" key="1">
    <source>
        <dbReference type="ARBA" id="ARBA00001974"/>
    </source>
</evidence>
<evidence type="ECO:0000256" key="7">
    <source>
        <dbReference type="ARBA" id="ARBA00022737"/>
    </source>
</evidence>
<dbReference type="Pfam" id="PF01266">
    <property type="entry name" value="DAO"/>
    <property type="match status" value="1"/>
</dbReference>
<dbReference type="GO" id="GO:0046872">
    <property type="term" value="F:metal ion binding"/>
    <property type="evidence" value="ECO:0007669"/>
    <property type="project" value="UniProtKB-KW"/>
</dbReference>
<evidence type="ECO:0000313" key="17">
    <source>
        <dbReference type="Proteomes" id="UP000054567"/>
    </source>
</evidence>
<proteinExistence type="inferred from homology"/>
<dbReference type="InterPro" id="IPR036188">
    <property type="entry name" value="FAD/NAD-bd_sf"/>
</dbReference>
<feature type="transmembrane region" description="Helical" evidence="13">
    <location>
        <begin position="12"/>
        <end position="31"/>
    </location>
</feature>
<keyword evidence="13" id="KW-1133">Transmembrane helix</keyword>
<dbReference type="PANTHER" id="PTHR11985">
    <property type="entry name" value="GLYCEROL-3-PHOSPHATE DEHYDROGENASE"/>
    <property type="match status" value="1"/>
</dbReference>
<protein>
    <recommendedName>
        <fullName evidence="4">glycerol-3-phosphate dehydrogenase</fullName>
        <ecNumber evidence="4">1.1.5.3</ecNumber>
    </recommendedName>
</protein>
<comment type="subcellular location">
    <subcellularLocation>
        <location evidence="2">Mitochondrion</location>
    </subcellularLocation>
</comment>
<reference evidence="16 17" key="1">
    <citation type="submission" date="2007-06" db="EMBL/GenBank/DDBJ databases">
        <title>The Genome Sequence of Coccidioides posadasii RMSCC_3488.</title>
        <authorList>
            <consortium name="Coccidioides Genome Resources Consortium"/>
            <consortium name="The Broad Institute Genome Sequencing Platform"/>
            <person name="Henn M.R."/>
            <person name="Sykes S."/>
            <person name="Young S."/>
            <person name="Jaffe D."/>
            <person name="Berlin A."/>
            <person name="Alvarez P."/>
            <person name="Butler J."/>
            <person name="Gnerre S."/>
            <person name="Grabherr M."/>
            <person name="Mauceli E."/>
            <person name="Brockman W."/>
            <person name="Kodira C."/>
            <person name="Alvarado L."/>
            <person name="Zeng Q."/>
            <person name="Crawford M."/>
            <person name="Antoine C."/>
            <person name="Devon K."/>
            <person name="Galgiani J."/>
            <person name="Orsborn K."/>
            <person name="Lewis M.L."/>
            <person name="Nusbaum C."/>
            <person name="Galagan J."/>
            <person name="Birren B."/>
        </authorList>
    </citation>
    <scope>NUCLEOTIDE SEQUENCE [LARGE SCALE GENOMIC DNA]</scope>
    <source>
        <strain evidence="16 17">RMSCC 3488</strain>
    </source>
</reference>
<dbReference type="Gene3D" id="3.50.50.60">
    <property type="entry name" value="FAD/NAD(P)-binding domain"/>
    <property type="match status" value="1"/>
</dbReference>
<evidence type="ECO:0000256" key="2">
    <source>
        <dbReference type="ARBA" id="ARBA00004173"/>
    </source>
</evidence>
<dbReference type="PROSITE" id="PS00978">
    <property type="entry name" value="FAD_G3PDH_2"/>
    <property type="match status" value="1"/>
</dbReference>
<organism evidence="16 17">
    <name type="scientific">Coccidioides posadasii RMSCC 3488</name>
    <dbReference type="NCBI Taxonomy" id="454284"/>
    <lineage>
        <taxon>Eukaryota</taxon>
        <taxon>Fungi</taxon>
        <taxon>Dikarya</taxon>
        <taxon>Ascomycota</taxon>
        <taxon>Pezizomycotina</taxon>
        <taxon>Eurotiomycetes</taxon>
        <taxon>Eurotiomycetidae</taxon>
        <taxon>Onygenales</taxon>
        <taxon>Onygenaceae</taxon>
        <taxon>Coccidioides</taxon>
    </lineage>
</organism>
<keyword evidence="6" id="KW-0479">Metal-binding</keyword>
<dbReference type="EC" id="1.1.5.3" evidence="4"/>
<dbReference type="InterPro" id="IPR000447">
    <property type="entry name" value="G3P_DH_FAD-dep"/>
</dbReference>
<feature type="domain" description="Alpha-glycerophosphate oxidase C-terminal" evidence="15">
    <location>
        <begin position="523"/>
        <end position="650"/>
    </location>
</feature>
<keyword evidence="8" id="KW-0274">FAD</keyword>
<gene>
    <name evidence="16" type="ORF">CPAG_04576</name>
</gene>
<comment type="cofactor">
    <cofactor evidence="1">
        <name>FAD</name>
        <dbReference type="ChEBI" id="CHEBI:57692"/>
    </cofactor>
</comment>
<evidence type="ECO:0000259" key="15">
    <source>
        <dbReference type="Pfam" id="PF16901"/>
    </source>
</evidence>
<dbReference type="FunFam" id="3.30.9.10:FF:000001">
    <property type="entry name" value="Glycerol-3-phosphate dehydrogenase"/>
    <property type="match status" value="1"/>
</dbReference>
<keyword evidence="11" id="KW-0560">Oxidoreductase</keyword>
<dbReference type="PANTHER" id="PTHR11985:SF15">
    <property type="entry name" value="GLYCEROL-3-PHOSPHATE DEHYDROGENASE, MITOCHONDRIAL"/>
    <property type="match status" value="1"/>
</dbReference>
<dbReference type="InterPro" id="IPR038299">
    <property type="entry name" value="DAO_C_sf"/>
</dbReference>
<sequence>MATRPPNRFLKTFFYTVAAFAGAGGVLYITYRPRNIPGSDPAAVPPPRYGEGGKLLPPQFPYIKSRDEQIRDLKRSSAGSLQGTIKGKQLFDGKGGNGATAAHDEEPFDLLVIGAGATGAGIALDAATRGLKVAVVERDDFSAGTSSKSTKLVHGGVRYLEKAVWELDYNQYSLVKEALRERKYFLHTAPHLSTWLPIMVPVQRWWQVPYFWAGTKFYDFLAGSEGIESSYFLPKSKALDAFPMLKKDNLFGALVYYDGAHNDSRMNVSLAMTAAIYGCTVVNHMEVTGLTKDANGRLTGARVKDLIAERNGQEAQEFTVRAKGVINATGPFTDSIRRMDDPNIAEIVAPSSGAHVILPGYYSPAKMGLIDPATSDGRVIFFLPWQGNTIAGTTDSPTTITPQPIPSEDDINWILSEIRGYLAPDINVRRDDVLAAWSGIRPLVRDPKAKNTESLVRSHLVSVSKSGLLTCAGGKWTTYRQMAEEAVDEAIKQFNLQPRALRIVPDISGTGYHVDKAILDGSCQTHQVRLIGAHGYSKTLFINLIQHFGLATDVAKHLTESYGDRAWEVAAMSSPTNIRFPLCGVRISPLYPFIDGEIRYAVRREYAQTAVDVLARRTRLAFLNARAALEALPTVVDIMAEELHWDEKRKDVEWTETVKFLVSMGLPKSRAGATRKDVEKGRLTGVSSTQTKRPLVDCTNPNAIQLDRTLPE</sequence>
<feature type="domain" description="FAD dependent oxidoreductase" evidence="14">
    <location>
        <begin position="109"/>
        <end position="480"/>
    </location>
</feature>
<dbReference type="FunFam" id="1.10.8.870:FF:000001">
    <property type="entry name" value="Glycerol-3-phosphate dehydrogenase"/>
    <property type="match status" value="1"/>
</dbReference>
<dbReference type="InterPro" id="IPR006076">
    <property type="entry name" value="FAD-dep_OxRdtase"/>
</dbReference>
<evidence type="ECO:0000256" key="10">
    <source>
        <dbReference type="ARBA" id="ARBA00022946"/>
    </source>
</evidence>
<reference evidence="17" key="2">
    <citation type="journal article" date="2009" name="Genome Res.">
        <title>Comparative genomic analyses of the human fungal pathogens Coccidioides and their relatives.</title>
        <authorList>
            <person name="Sharpton T.J."/>
            <person name="Stajich J.E."/>
            <person name="Rounsley S.D."/>
            <person name="Gardner M.J."/>
            <person name="Wortman J.R."/>
            <person name="Jordar V.S."/>
            <person name="Maiti R."/>
            <person name="Kodira C.D."/>
            <person name="Neafsey D.E."/>
            <person name="Zeng Q."/>
            <person name="Hung C.-Y."/>
            <person name="McMahan C."/>
            <person name="Muszewska A."/>
            <person name="Grynberg M."/>
            <person name="Mandel M.A."/>
            <person name="Kellner E.M."/>
            <person name="Barker B.M."/>
            <person name="Galgiani J.N."/>
            <person name="Orbach M.J."/>
            <person name="Kirkland T.N."/>
            <person name="Cole G.T."/>
            <person name="Henn M.R."/>
            <person name="Birren B.W."/>
            <person name="Taylor J.W."/>
        </authorList>
    </citation>
    <scope>NUCLEOTIDE SEQUENCE [LARGE SCALE GENOMIC DNA]</scope>
    <source>
        <strain evidence="17">RMSCC 3488</strain>
    </source>
</reference>
<dbReference type="VEuPathDB" id="FungiDB:CPAG_04576"/>
<evidence type="ECO:0000256" key="4">
    <source>
        <dbReference type="ARBA" id="ARBA00013029"/>
    </source>
</evidence>
<keyword evidence="13" id="KW-0472">Membrane</keyword>
<dbReference type="PRINTS" id="PR01001">
    <property type="entry name" value="FADG3PDH"/>
</dbReference>
<evidence type="ECO:0000256" key="11">
    <source>
        <dbReference type="ARBA" id="ARBA00023002"/>
    </source>
</evidence>
<keyword evidence="12" id="KW-0496">Mitochondrion</keyword>
<evidence type="ECO:0000313" key="16">
    <source>
        <dbReference type="EMBL" id="KMM68245.1"/>
    </source>
</evidence>
<evidence type="ECO:0000256" key="9">
    <source>
        <dbReference type="ARBA" id="ARBA00022837"/>
    </source>
</evidence>
<keyword evidence="13" id="KW-0812">Transmembrane</keyword>
<evidence type="ECO:0000256" key="3">
    <source>
        <dbReference type="ARBA" id="ARBA00007330"/>
    </source>
</evidence>
<dbReference type="GO" id="GO:0005739">
    <property type="term" value="C:mitochondrion"/>
    <property type="evidence" value="ECO:0007669"/>
    <property type="project" value="UniProtKB-SubCell"/>
</dbReference>
<dbReference type="InterPro" id="IPR031656">
    <property type="entry name" value="DAO_C"/>
</dbReference>
<dbReference type="Gene3D" id="1.10.8.870">
    <property type="entry name" value="Alpha-glycerophosphate oxidase, cap domain"/>
    <property type="match status" value="1"/>
</dbReference>
<dbReference type="AlphaFoldDB" id="A0A0J6FFZ2"/>
<dbReference type="Pfam" id="PF16901">
    <property type="entry name" value="DAO_C"/>
    <property type="match status" value="1"/>
</dbReference>
<reference evidence="17" key="3">
    <citation type="journal article" date="2010" name="Genome Res.">
        <title>Population genomic sequencing of Coccidioides fungi reveals recent hybridization and transposon control.</title>
        <authorList>
            <person name="Neafsey D.E."/>
            <person name="Barker B.M."/>
            <person name="Sharpton T.J."/>
            <person name="Stajich J.E."/>
            <person name="Park D.J."/>
            <person name="Whiston E."/>
            <person name="Hung C.-Y."/>
            <person name="McMahan C."/>
            <person name="White J."/>
            <person name="Sykes S."/>
            <person name="Heiman D."/>
            <person name="Young S."/>
            <person name="Zeng Q."/>
            <person name="Abouelleil A."/>
            <person name="Aftuck L."/>
            <person name="Bessette D."/>
            <person name="Brown A."/>
            <person name="FitzGerald M."/>
            <person name="Lui A."/>
            <person name="Macdonald J.P."/>
            <person name="Priest M."/>
            <person name="Orbach M.J."/>
            <person name="Galgiani J.N."/>
            <person name="Kirkland T.N."/>
            <person name="Cole G.T."/>
            <person name="Birren B.W."/>
            <person name="Henn M.R."/>
            <person name="Taylor J.W."/>
            <person name="Rounsley S.D."/>
        </authorList>
    </citation>
    <scope>NUCLEOTIDE SEQUENCE [LARGE SCALE GENOMIC DNA]</scope>
    <source>
        <strain evidence="17">RMSCC 3488</strain>
    </source>
</reference>
<evidence type="ECO:0000256" key="13">
    <source>
        <dbReference type="SAM" id="Phobius"/>
    </source>
</evidence>
<keyword evidence="9" id="KW-0106">Calcium</keyword>
<name>A0A0J6FFZ2_COCPO</name>